<accession>A0ABN3YQ60</accession>
<reference evidence="2" key="1">
    <citation type="submission" date="2002-05" db="EMBL/GenBank/DDBJ databases">
        <title>The genome sequence of Chlamydia pneumoniae TW183 and comparison with other Chlamydia strains based on whole genome sequence analysis.</title>
        <authorList>
            <person name="Geng M.M."/>
            <person name="Schuhmacher A."/>
            <person name="Muehldorfer I."/>
            <person name="Bensch K.W."/>
            <person name="Schaefer K.P."/>
            <person name="Schneider S."/>
            <person name="Pohl T."/>
            <person name="Essig A."/>
            <person name="Marre R."/>
            <person name="Melchers K."/>
        </authorList>
    </citation>
    <scope>NUCLEOTIDE SEQUENCE [LARGE SCALE GENOMIC DNA]</scope>
    <source>
        <strain evidence="2">TW-183</strain>
    </source>
</reference>
<evidence type="ECO:0000259" key="1">
    <source>
        <dbReference type="PROSITE" id="PS51733"/>
    </source>
</evidence>
<dbReference type="InterPro" id="IPR004143">
    <property type="entry name" value="BPL_LPL_catalytic"/>
</dbReference>
<dbReference type="Proteomes" id="UP000000424">
    <property type="component" value="Chromosome"/>
</dbReference>
<dbReference type="RefSeq" id="WP_010883256.1">
    <property type="nucleotide sequence ID" value="NC_005043.1"/>
</dbReference>
<protein>
    <submittedName>
        <fullName evidence="2">Lipoate--protein ligase A</fullName>
    </submittedName>
</protein>
<keyword evidence="3" id="KW-1185">Reference proteome</keyword>
<dbReference type="EMBL" id="AE009440">
    <property type="protein sequence ID" value="AAP98573.1"/>
    <property type="molecule type" value="Genomic_DNA"/>
</dbReference>
<dbReference type="SUPFAM" id="SSF55681">
    <property type="entry name" value="Class II aaRS and biotin synthetases"/>
    <property type="match status" value="1"/>
</dbReference>
<dbReference type="PANTHER" id="PTHR43506">
    <property type="entry name" value="BIOTIN/LIPOATE A/B PROTEIN LIGASE FAMILY"/>
    <property type="match status" value="1"/>
</dbReference>
<dbReference type="InterPro" id="IPR053264">
    <property type="entry name" value="Lipoate-ligase_2_inactive"/>
</dbReference>
<sequence>MPTTNCIFLDLRGHSILHQLQIEEALLRVANQNFCIINSGAKDSIVLGISRNLNQDVHISRAQADHIPIIRRYSGGGTVFIDSNTLMVSWIMNSSEASAQPQELLAWTYGIYSPLLPNTFSIRENDYVLGHKKIGGNAQYIQRHRWVHHTTFLWDIDLDKLSYYLPIPQQQPTYRNQRSHEEFLTTLRPWFPSRDDFLERIKASGSLLFTWEEFLDNELEEILAQPHRKATTVLN</sequence>
<gene>
    <name evidence="2" type="ordered locus">CpB0644</name>
</gene>
<evidence type="ECO:0000313" key="3">
    <source>
        <dbReference type="Proteomes" id="UP000000424"/>
    </source>
</evidence>
<dbReference type="GO" id="GO:0016874">
    <property type="term" value="F:ligase activity"/>
    <property type="evidence" value="ECO:0007669"/>
    <property type="project" value="UniProtKB-KW"/>
</dbReference>
<dbReference type="Pfam" id="PF21948">
    <property type="entry name" value="LplA-B_cat"/>
    <property type="match status" value="1"/>
</dbReference>
<dbReference type="Gene3D" id="3.30.930.10">
    <property type="entry name" value="Bira Bifunctional Protein, Domain 2"/>
    <property type="match status" value="1"/>
</dbReference>
<name>A0ABN3YQ60_CHLPN</name>
<evidence type="ECO:0000313" key="2">
    <source>
        <dbReference type="EMBL" id="AAP98573.1"/>
    </source>
</evidence>
<dbReference type="CDD" id="cd16443">
    <property type="entry name" value="LplA"/>
    <property type="match status" value="1"/>
</dbReference>
<proteinExistence type="predicted"/>
<feature type="domain" description="BPL/LPL catalytic" evidence="1">
    <location>
        <begin position="30"/>
        <end position="195"/>
    </location>
</feature>
<dbReference type="InterPro" id="IPR045864">
    <property type="entry name" value="aa-tRNA-synth_II/BPL/LPL"/>
</dbReference>
<dbReference type="PROSITE" id="PS51733">
    <property type="entry name" value="BPL_LPL_CATALYTIC"/>
    <property type="match status" value="1"/>
</dbReference>
<dbReference type="GeneID" id="45050667"/>
<organism evidence="2 3">
    <name type="scientific">Chlamydia pneumoniae</name>
    <name type="common">Chlamydophila pneumoniae</name>
    <dbReference type="NCBI Taxonomy" id="83558"/>
    <lineage>
        <taxon>Bacteria</taxon>
        <taxon>Pseudomonadati</taxon>
        <taxon>Chlamydiota</taxon>
        <taxon>Chlamydiia</taxon>
        <taxon>Chlamydiales</taxon>
        <taxon>Chlamydiaceae</taxon>
        <taxon>Chlamydia/Chlamydophila group</taxon>
        <taxon>Chlamydia</taxon>
    </lineage>
</organism>
<dbReference type="PANTHER" id="PTHR43506:SF1">
    <property type="entry name" value="BPL_LPL CATALYTIC DOMAIN-CONTAINING PROTEIN"/>
    <property type="match status" value="1"/>
</dbReference>
<keyword evidence="2" id="KW-0436">Ligase</keyword>